<feature type="transmembrane region" description="Helical" evidence="4">
    <location>
        <begin position="348"/>
        <end position="370"/>
    </location>
</feature>
<dbReference type="Pfam" id="PF07690">
    <property type="entry name" value="MFS_1"/>
    <property type="match status" value="2"/>
</dbReference>
<feature type="region of interest" description="Disordered" evidence="3">
    <location>
        <begin position="1"/>
        <end position="51"/>
    </location>
</feature>
<dbReference type="InterPro" id="IPR011701">
    <property type="entry name" value="MFS"/>
</dbReference>
<evidence type="ECO:0000256" key="3">
    <source>
        <dbReference type="SAM" id="MobiDB-lite"/>
    </source>
</evidence>
<accession>A0A9P8SZX9</accession>
<dbReference type="EMBL" id="JAEUBE010000511">
    <property type="protein sequence ID" value="KAH3660006.1"/>
    <property type="molecule type" value="Genomic_DNA"/>
</dbReference>
<evidence type="ECO:0000313" key="7">
    <source>
        <dbReference type="Proteomes" id="UP000769157"/>
    </source>
</evidence>
<dbReference type="Gene3D" id="1.20.1250.20">
    <property type="entry name" value="MFS general substrate transporter like domains"/>
    <property type="match status" value="2"/>
</dbReference>
<name>A0A9P8SZX9_9ASCO</name>
<evidence type="ECO:0000256" key="4">
    <source>
        <dbReference type="SAM" id="Phobius"/>
    </source>
</evidence>
<dbReference type="GeneID" id="70239175"/>
<dbReference type="PROSITE" id="PS50850">
    <property type="entry name" value="MFS"/>
    <property type="match status" value="1"/>
</dbReference>
<feature type="transmembrane region" description="Helical" evidence="4">
    <location>
        <begin position="100"/>
        <end position="121"/>
    </location>
</feature>
<feature type="transmembrane region" description="Helical" evidence="4">
    <location>
        <begin position="128"/>
        <end position="145"/>
    </location>
</feature>
<sequence length="476" mass="51326">MDKRFFPGKKAPEDVCTTTPCDPRPESLLPLDVEESPEQDDPDDPFAPSSCPDGGKRAYMVLAGSFIGLLVDFGLVNAVGSIQSYLALHQLADVSSASSSLIFSFFLTMVYNTIVFSGVLFDELGCTIPTVLGTVMLFVGLFCTGECESVVSFIFVFALIVGSSLGTLAGPLTGVVSHWFLRNRSKAFGVATLGGSVGGIVFPLLLNKLFSTVGFRWGMRIFAFICTSLLAISSFLIKERYTNAKVEETEATTPTQKITRFFSRLYDLSRKSVDFSSVKDYRFAFCMAGNALGETALGCSITYFASYVTYIGFTETTANTAITVMNASGILGRYVAGVLADRIGCYNVMIFLTMFASAVNLAIWLGWSTYAGSIQSVYCYSVLYGFSNSAVMSLGPSCVGSISPTREFGKRYGTMMLAGGVAVFSGMLTAGGLLTHKSLASYRHLALYSGLLTILGVAFWTLSRYFQVGLKINVKV</sequence>
<feature type="compositionally biased region" description="Acidic residues" evidence="3">
    <location>
        <begin position="32"/>
        <end position="44"/>
    </location>
</feature>
<dbReference type="OrthoDB" id="6509908at2759"/>
<evidence type="ECO:0000259" key="5">
    <source>
        <dbReference type="PROSITE" id="PS50850"/>
    </source>
</evidence>
<feature type="transmembrane region" description="Helical" evidence="4">
    <location>
        <begin position="414"/>
        <end position="434"/>
    </location>
</feature>
<feature type="transmembrane region" description="Helical" evidence="4">
    <location>
        <begin position="58"/>
        <end position="80"/>
    </location>
</feature>
<reference evidence="6" key="1">
    <citation type="journal article" date="2021" name="Open Biol.">
        <title>Shared evolutionary footprints suggest mitochondrial oxidative damage underlies multiple complex I losses in fungi.</title>
        <authorList>
            <person name="Schikora-Tamarit M.A."/>
            <person name="Marcet-Houben M."/>
            <person name="Nosek J."/>
            <person name="Gabaldon T."/>
        </authorList>
    </citation>
    <scope>NUCLEOTIDE SEQUENCE</scope>
    <source>
        <strain evidence="6">CBS6075</strain>
    </source>
</reference>
<comment type="similarity">
    <text evidence="2">Belongs to the major facilitator superfamily. Monocarboxylate porter (TC 2.A.1.13) family.</text>
</comment>
<dbReference type="InterPro" id="IPR050327">
    <property type="entry name" value="Proton-linked_MCT"/>
</dbReference>
<evidence type="ECO:0000313" key="6">
    <source>
        <dbReference type="EMBL" id="KAH3660006.1"/>
    </source>
</evidence>
<evidence type="ECO:0000256" key="2">
    <source>
        <dbReference type="ARBA" id="ARBA00006727"/>
    </source>
</evidence>
<comment type="subcellular location">
    <subcellularLocation>
        <location evidence="1">Membrane</location>
        <topology evidence="1">Multi-pass membrane protein</topology>
    </subcellularLocation>
</comment>
<feature type="transmembrane region" description="Helical" evidence="4">
    <location>
        <begin position="217"/>
        <end position="237"/>
    </location>
</feature>
<keyword evidence="7" id="KW-1185">Reference proteome</keyword>
<dbReference type="GO" id="GO:0016020">
    <property type="term" value="C:membrane"/>
    <property type="evidence" value="ECO:0007669"/>
    <property type="project" value="UniProtKB-SubCell"/>
</dbReference>
<dbReference type="InterPro" id="IPR036259">
    <property type="entry name" value="MFS_trans_sf"/>
</dbReference>
<dbReference type="PANTHER" id="PTHR11360:SF177">
    <property type="entry name" value="RIBOFLAVIN TRANSPORTER MCH5"/>
    <property type="match status" value="1"/>
</dbReference>
<reference evidence="6" key="2">
    <citation type="submission" date="2021-01" db="EMBL/GenBank/DDBJ databases">
        <authorList>
            <person name="Schikora-Tamarit M.A."/>
        </authorList>
    </citation>
    <scope>NUCLEOTIDE SEQUENCE</scope>
    <source>
        <strain evidence="6">CBS6075</strain>
    </source>
</reference>
<dbReference type="SUPFAM" id="SSF103473">
    <property type="entry name" value="MFS general substrate transporter"/>
    <property type="match status" value="1"/>
</dbReference>
<proteinExistence type="inferred from homology"/>
<dbReference type="PANTHER" id="PTHR11360">
    <property type="entry name" value="MONOCARBOXYLATE TRANSPORTER"/>
    <property type="match status" value="1"/>
</dbReference>
<feature type="domain" description="Major facilitator superfamily (MFS) profile" evidence="5">
    <location>
        <begin position="58"/>
        <end position="467"/>
    </location>
</feature>
<keyword evidence="4" id="KW-0472">Membrane</keyword>
<feature type="transmembrane region" description="Helical" evidence="4">
    <location>
        <begin position="151"/>
        <end position="175"/>
    </location>
</feature>
<dbReference type="Proteomes" id="UP000769157">
    <property type="component" value="Unassembled WGS sequence"/>
</dbReference>
<feature type="compositionally biased region" description="Basic and acidic residues" evidence="3">
    <location>
        <begin position="1"/>
        <end position="13"/>
    </location>
</feature>
<keyword evidence="4" id="KW-1133">Transmembrane helix</keyword>
<feature type="transmembrane region" description="Helical" evidence="4">
    <location>
        <begin position="446"/>
        <end position="466"/>
    </location>
</feature>
<gene>
    <name evidence="6" type="ORF">OGAPHI_007211</name>
</gene>
<dbReference type="AlphaFoldDB" id="A0A9P8SZX9"/>
<feature type="transmembrane region" description="Helical" evidence="4">
    <location>
        <begin position="382"/>
        <end position="402"/>
    </location>
</feature>
<dbReference type="RefSeq" id="XP_046057717.1">
    <property type="nucleotide sequence ID" value="XM_046208583.1"/>
</dbReference>
<evidence type="ECO:0000256" key="1">
    <source>
        <dbReference type="ARBA" id="ARBA00004141"/>
    </source>
</evidence>
<comment type="caution">
    <text evidence="6">The sequence shown here is derived from an EMBL/GenBank/DDBJ whole genome shotgun (WGS) entry which is preliminary data.</text>
</comment>
<feature type="transmembrane region" description="Helical" evidence="4">
    <location>
        <begin position="187"/>
        <end position="205"/>
    </location>
</feature>
<protein>
    <recommendedName>
        <fullName evidence="5">Major facilitator superfamily (MFS) profile domain-containing protein</fullName>
    </recommendedName>
</protein>
<dbReference type="InterPro" id="IPR020846">
    <property type="entry name" value="MFS_dom"/>
</dbReference>
<dbReference type="GO" id="GO:0022857">
    <property type="term" value="F:transmembrane transporter activity"/>
    <property type="evidence" value="ECO:0007669"/>
    <property type="project" value="InterPro"/>
</dbReference>
<organism evidence="6 7">
    <name type="scientific">Ogataea philodendri</name>
    <dbReference type="NCBI Taxonomy" id="1378263"/>
    <lineage>
        <taxon>Eukaryota</taxon>
        <taxon>Fungi</taxon>
        <taxon>Dikarya</taxon>
        <taxon>Ascomycota</taxon>
        <taxon>Saccharomycotina</taxon>
        <taxon>Pichiomycetes</taxon>
        <taxon>Pichiales</taxon>
        <taxon>Pichiaceae</taxon>
        <taxon>Ogataea</taxon>
    </lineage>
</organism>
<keyword evidence="4" id="KW-0812">Transmembrane</keyword>
<dbReference type="GO" id="GO:0032218">
    <property type="term" value="P:riboflavin transport"/>
    <property type="evidence" value="ECO:0007669"/>
    <property type="project" value="TreeGrafter"/>
</dbReference>